<dbReference type="EMBL" id="CP036426">
    <property type="protein sequence ID" value="QDV37536.1"/>
    <property type="molecule type" value="Genomic_DNA"/>
</dbReference>
<sequence length="124" mass="13671">MYLIIERDGSVRGIYGEEIALDALGQPKITRASHVEPDDQGRWLADLSPVGGPVLGPFDGRSEALEAEVAWLEEHWLEARREARFPIRRAPGHAAPLAARPISERWGVTRGAVVQGHELDRCGD</sequence>
<keyword evidence="2" id="KW-1185">Reference proteome</keyword>
<evidence type="ECO:0000313" key="2">
    <source>
        <dbReference type="Proteomes" id="UP000317835"/>
    </source>
</evidence>
<gene>
    <name evidence="1" type="ORF">ElP_54760</name>
</gene>
<reference evidence="1 2" key="1">
    <citation type="submission" date="2019-02" db="EMBL/GenBank/DDBJ databases">
        <title>Deep-cultivation of Planctomycetes and their phenomic and genomic characterization uncovers novel biology.</title>
        <authorList>
            <person name="Wiegand S."/>
            <person name="Jogler M."/>
            <person name="Boedeker C."/>
            <person name="Pinto D."/>
            <person name="Vollmers J."/>
            <person name="Rivas-Marin E."/>
            <person name="Kohn T."/>
            <person name="Peeters S.H."/>
            <person name="Heuer A."/>
            <person name="Rast P."/>
            <person name="Oberbeckmann S."/>
            <person name="Bunk B."/>
            <person name="Jeske O."/>
            <person name="Meyerdierks A."/>
            <person name="Storesund J.E."/>
            <person name="Kallscheuer N."/>
            <person name="Luecker S."/>
            <person name="Lage O.M."/>
            <person name="Pohl T."/>
            <person name="Merkel B.J."/>
            <person name="Hornburger P."/>
            <person name="Mueller R.-W."/>
            <person name="Bruemmer F."/>
            <person name="Labrenz M."/>
            <person name="Spormann A.M."/>
            <person name="Op den Camp H."/>
            <person name="Overmann J."/>
            <person name="Amann R."/>
            <person name="Jetten M.S.M."/>
            <person name="Mascher T."/>
            <person name="Medema M.H."/>
            <person name="Devos D.P."/>
            <person name="Kaster A.-K."/>
            <person name="Ovreas L."/>
            <person name="Rohde M."/>
            <person name="Galperin M.Y."/>
            <person name="Jogler C."/>
        </authorList>
    </citation>
    <scope>NUCLEOTIDE SEQUENCE [LARGE SCALE GENOMIC DNA]</scope>
    <source>
        <strain evidence="1 2">ElP</strain>
    </source>
</reference>
<dbReference type="AlphaFoldDB" id="A0A518H9W7"/>
<protein>
    <submittedName>
        <fullName evidence="1">Uncharacterized protein</fullName>
    </submittedName>
</protein>
<accession>A0A518H9W7</accession>
<dbReference type="RefSeq" id="WP_197446397.1">
    <property type="nucleotide sequence ID" value="NZ_CP036426.1"/>
</dbReference>
<name>A0A518H9W7_9BACT</name>
<dbReference type="KEGG" id="tpla:ElP_54760"/>
<dbReference type="Proteomes" id="UP000317835">
    <property type="component" value="Chromosome"/>
</dbReference>
<proteinExistence type="predicted"/>
<evidence type="ECO:0000313" key="1">
    <source>
        <dbReference type="EMBL" id="QDV37536.1"/>
    </source>
</evidence>
<organism evidence="1 2">
    <name type="scientific">Tautonia plasticadhaerens</name>
    <dbReference type="NCBI Taxonomy" id="2527974"/>
    <lineage>
        <taxon>Bacteria</taxon>
        <taxon>Pseudomonadati</taxon>
        <taxon>Planctomycetota</taxon>
        <taxon>Planctomycetia</taxon>
        <taxon>Isosphaerales</taxon>
        <taxon>Isosphaeraceae</taxon>
        <taxon>Tautonia</taxon>
    </lineage>
</organism>